<comment type="caution">
    <text evidence="5">The sequence shown here is derived from an EMBL/GenBank/DDBJ whole genome shotgun (WGS) entry which is preliminary data.</text>
</comment>
<dbReference type="Gene3D" id="3.40.30.10">
    <property type="entry name" value="Glutaredoxin"/>
    <property type="match status" value="1"/>
</dbReference>
<accession>A0A1Y2L4I2</accession>
<dbReference type="InterPro" id="IPR036249">
    <property type="entry name" value="Thioredoxin-like_sf"/>
</dbReference>
<evidence type="ECO:0000313" key="5">
    <source>
        <dbReference type="EMBL" id="OSQ39453.1"/>
    </source>
</evidence>
<dbReference type="Proteomes" id="UP000193391">
    <property type="component" value="Unassembled WGS sequence"/>
</dbReference>
<dbReference type="EMBL" id="JFKA01000002">
    <property type="protein sequence ID" value="OSQ39453.1"/>
    <property type="molecule type" value="Genomic_DNA"/>
</dbReference>
<dbReference type="PANTHER" id="PTHR13887">
    <property type="entry name" value="GLUTATHIONE S-TRANSFERASE KAPPA"/>
    <property type="match status" value="1"/>
</dbReference>
<dbReference type="STRING" id="1293891.TMES_05260"/>
<dbReference type="AlphaFoldDB" id="A0A1Y2L4I2"/>
<proteinExistence type="inferred from homology"/>
<organism evidence="5 6">
    <name type="scientific">Thalassospira mesophila</name>
    <dbReference type="NCBI Taxonomy" id="1293891"/>
    <lineage>
        <taxon>Bacteria</taxon>
        <taxon>Pseudomonadati</taxon>
        <taxon>Pseudomonadota</taxon>
        <taxon>Alphaproteobacteria</taxon>
        <taxon>Rhodospirillales</taxon>
        <taxon>Thalassospiraceae</taxon>
        <taxon>Thalassospira</taxon>
    </lineage>
</organism>
<evidence type="ECO:0000256" key="3">
    <source>
        <dbReference type="SAM" id="SignalP"/>
    </source>
</evidence>
<reference evidence="5 6" key="1">
    <citation type="submission" date="2014-03" db="EMBL/GenBank/DDBJ databases">
        <title>The draft genome sequence of Thalassospira mesophila JCM 18969.</title>
        <authorList>
            <person name="Lai Q."/>
            <person name="Shao Z."/>
        </authorList>
    </citation>
    <scope>NUCLEOTIDE SEQUENCE [LARGE SCALE GENOMIC DNA]</scope>
    <source>
        <strain evidence="5 6">JCM 18969</strain>
    </source>
</reference>
<dbReference type="SUPFAM" id="SSF52833">
    <property type="entry name" value="Thioredoxin-like"/>
    <property type="match status" value="1"/>
</dbReference>
<evidence type="ECO:0000256" key="1">
    <source>
        <dbReference type="ARBA" id="ARBA00003565"/>
    </source>
</evidence>
<feature type="chain" id="PRO_5012463488" evidence="3">
    <location>
        <begin position="27"/>
        <end position="198"/>
    </location>
</feature>
<feature type="signal peptide" evidence="3">
    <location>
        <begin position="1"/>
        <end position="26"/>
    </location>
</feature>
<comment type="similarity">
    <text evidence="2">Belongs to the thioredoxin family. DsbA subfamily.</text>
</comment>
<gene>
    <name evidence="5" type="ORF">TMES_05260</name>
</gene>
<protein>
    <submittedName>
        <fullName evidence="5">DSBA oxidoreductase</fullName>
    </submittedName>
</protein>
<feature type="domain" description="Thioredoxin" evidence="4">
    <location>
        <begin position="10"/>
        <end position="198"/>
    </location>
</feature>
<dbReference type="PANTHER" id="PTHR13887:SF56">
    <property type="entry name" value="THIOREDOXIN-LIKE REDUCTASE RV2466C"/>
    <property type="match status" value="1"/>
</dbReference>
<dbReference type="InterPro" id="IPR012336">
    <property type="entry name" value="Thioredoxin-like_fold"/>
</dbReference>
<sequence length="198" mass="21701">MLKPFKYLVAVVGVSLAALTAQGAQATEYKEHVMGAEDAPVTIVEYASFTCPHCARFANDVFPGIKKDLIDTGKVKWIYRDYPLDGVAVRASAVAQCSGDDRYFGVLELLFKSQLTWARSQDPIEGIKQVARFAGMDGDAVDKCLADEELINGIVGSRLEAEQKYNVNATPTFLIDGKTYSGEKDVKFFADKVDDLTN</sequence>
<evidence type="ECO:0000256" key="2">
    <source>
        <dbReference type="ARBA" id="ARBA00005791"/>
    </source>
</evidence>
<evidence type="ECO:0000259" key="4">
    <source>
        <dbReference type="PROSITE" id="PS51352"/>
    </source>
</evidence>
<keyword evidence="6" id="KW-1185">Reference proteome</keyword>
<comment type="function">
    <text evidence="1">May be required for disulfide bond formation in some proteins.</text>
</comment>
<dbReference type="PROSITE" id="PS51352">
    <property type="entry name" value="THIOREDOXIN_2"/>
    <property type="match status" value="1"/>
</dbReference>
<dbReference type="RefSeq" id="WP_245835219.1">
    <property type="nucleotide sequence ID" value="NZ_JFKA01000002.1"/>
</dbReference>
<name>A0A1Y2L4I2_9PROT</name>
<dbReference type="InterPro" id="IPR013766">
    <property type="entry name" value="Thioredoxin_domain"/>
</dbReference>
<keyword evidence="3" id="KW-0732">Signal</keyword>
<dbReference type="Pfam" id="PF13462">
    <property type="entry name" value="Thioredoxin_4"/>
    <property type="match status" value="1"/>
</dbReference>
<evidence type="ECO:0000313" key="6">
    <source>
        <dbReference type="Proteomes" id="UP000193391"/>
    </source>
</evidence>